<evidence type="ECO:0008006" key="4">
    <source>
        <dbReference type="Google" id="ProtNLM"/>
    </source>
</evidence>
<keyword evidence="3" id="KW-1185">Reference proteome</keyword>
<proteinExistence type="predicted"/>
<protein>
    <recommendedName>
        <fullName evidence="4">Photosystem II assembly protein</fullName>
    </recommendedName>
</protein>
<feature type="coiled-coil region" evidence="1">
    <location>
        <begin position="50"/>
        <end position="84"/>
    </location>
</feature>
<organism evidence="2 3">
    <name type="scientific">Anabaena cylindrica (strain ATCC 27899 / PCC 7122)</name>
    <dbReference type="NCBI Taxonomy" id="272123"/>
    <lineage>
        <taxon>Bacteria</taxon>
        <taxon>Bacillati</taxon>
        <taxon>Cyanobacteriota</taxon>
        <taxon>Cyanophyceae</taxon>
        <taxon>Nostocales</taxon>
        <taxon>Nostocaceae</taxon>
        <taxon>Anabaena</taxon>
    </lineage>
</organism>
<dbReference type="eggNOG" id="ENOG502ZBC1">
    <property type="taxonomic scope" value="Bacteria"/>
</dbReference>
<dbReference type="InterPro" id="IPR029063">
    <property type="entry name" value="SAM-dependent_MTases_sf"/>
</dbReference>
<reference evidence="3" key="1">
    <citation type="journal article" date="2013" name="Proc. Natl. Acad. Sci. U.S.A.">
        <title>Improving the coverage of the cyanobacterial phylum using diversity-driven genome sequencing.</title>
        <authorList>
            <person name="Shih P.M."/>
            <person name="Wu D."/>
            <person name="Latifi A."/>
            <person name="Axen S.D."/>
            <person name="Fewer D.P."/>
            <person name="Talla E."/>
            <person name="Calteau A."/>
            <person name="Cai F."/>
            <person name="Tandeau de Marsac N."/>
            <person name="Rippka R."/>
            <person name="Herdman M."/>
            <person name="Sivonen K."/>
            <person name="Coursin T."/>
            <person name="Laurent T."/>
            <person name="Goodwin L."/>
            <person name="Nolan M."/>
            <person name="Davenport K.W."/>
            <person name="Han C.S."/>
            <person name="Rubin E.M."/>
            <person name="Eisen J.A."/>
            <person name="Woyke T."/>
            <person name="Gugger M."/>
            <person name="Kerfeld C.A."/>
        </authorList>
    </citation>
    <scope>NUCLEOTIDE SEQUENCE [LARGE SCALE GENOMIC DNA]</scope>
    <source>
        <strain evidence="3">ATCC 27899 / PCC 7122</strain>
    </source>
</reference>
<dbReference type="KEGG" id="acy:Anacy_5545"/>
<dbReference type="RefSeq" id="WP_015217469.1">
    <property type="nucleotide sequence ID" value="NC_019771.1"/>
</dbReference>
<dbReference type="AlphaFoldDB" id="K9ZQN6"/>
<dbReference type="Gene3D" id="3.40.50.150">
    <property type="entry name" value="Vaccinia Virus protein VP39"/>
    <property type="match status" value="1"/>
</dbReference>
<dbReference type="Proteomes" id="UP000010474">
    <property type="component" value="Chromosome"/>
</dbReference>
<dbReference type="OrthoDB" id="478756at2"/>
<dbReference type="SUPFAM" id="SSF53335">
    <property type="entry name" value="S-adenosyl-L-methionine-dependent methyltransferases"/>
    <property type="match status" value="1"/>
</dbReference>
<dbReference type="STRING" id="272123.Anacy_5545"/>
<evidence type="ECO:0000256" key="1">
    <source>
        <dbReference type="SAM" id="Coils"/>
    </source>
</evidence>
<dbReference type="PATRIC" id="fig|272123.3.peg.5999"/>
<gene>
    <name evidence="2" type="ordered locus">Anacy_5545</name>
</gene>
<dbReference type="HOGENOM" id="CLU_642089_0_0_3"/>
<keyword evidence="1" id="KW-0175">Coiled coil</keyword>
<name>K9ZQN6_ANACC</name>
<dbReference type="EMBL" id="CP003659">
    <property type="protein sequence ID" value="AFZ60857.1"/>
    <property type="molecule type" value="Genomic_DNA"/>
</dbReference>
<evidence type="ECO:0000313" key="2">
    <source>
        <dbReference type="EMBL" id="AFZ60857.1"/>
    </source>
</evidence>
<evidence type="ECO:0000313" key="3">
    <source>
        <dbReference type="Proteomes" id="UP000010474"/>
    </source>
</evidence>
<sequence>MNNFIINWWRSQKFKSALQRGDTRSAVQILQEIKKSGANFSWLEKLFRDKLQLERTFQENKRDTENLRKQLTEASQQTDEYKLQLAFDYSADNLLKPNQEFIQQTLNNFELFNKDEPKIQCTGLDINIFDELEKYLVEYLEDELKKKSLNKGFWEDLKIASEDIHSLKKGKDPEYQYKVTPHVYFMRYFLEGVYSAYIAWFLVYQAGLLKSKINILDIGAGSGAIFYGLFALLKNLDSCEEVSPIQISYCSLEKQNLLQFYGLQFWRKYAKYQTTPAVNAYFRFYTSDIFQYTTDVSNSEKLPHNFYDFISISHCIFSEKQKRIISHQKYRYIFEQTLNTDGYVLVVVQGRRLCQAYEWQMTEDEFQEKQLIEMFIEELGLKLVWYKYITSTGKRTPMIPSEFARFATENLPNQKYMSLLAKKFHIVNHDLNYTLDDYVILARK</sequence>
<accession>K9ZQN6</accession>